<dbReference type="Gene3D" id="3.40.190.290">
    <property type="match status" value="1"/>
</dbReference>
<keyword evidence="7" id="KW-1185">Reference proteome</keyword>
<dbReference type="Gene3D" id="1.10.10.10">
    <property type="entry name" value="Winged helix-like DNA-binding domain superfamily/Winged helix DNA-binding domain"/>
    <property type="match status" value="1"/>
</dbReference>
<keyword evidence="4" id="KW-0804">Transcription</keyword>
<dbReference type="GO" id="GO:0003677">
    <property type="term" value="F:DNA binding"/>
    <property type="evidence" value="ECO:0007669"/>
    <property type="project" value="UniProtKB-KW"/>
</dbReference>
<dbReference type="InterPro" id="IPR036390">
    <property type="entry name" value="WH_DNA-bd_sf"/>
</dbReference>
<dbReference type="FunFam" id="1.10.10.10:FF:000001">
    <property type="entry name" value="LysR family transcriptional regulator"/>
    <property type="match status" value="1"/>
</dbReference>
<dbReference type="AlphaFoldDB" id="A0A7Z9C452"/>
<comment type="caution">
    <text evidence="6">The sequence shown here is derived from an EMBL/GenBank/DDBJ whole genome shotgun (WGS) entry which is preliminary data.</text>
</comment>
<dbReference type="InterPro" id="IPR000847">
    <property type="entry name" value="LysR_HTH_N"/>
</dbReference>
<evidence type="ECO:0000313" key="6">
    <source>
        <dbReference type="EMBL" id="VXD25564.1"/>
    </source>
</evidence>
<evidence type="ECO:0000256" key="4">
    <source>
        <dbReference type="ARBA" id="ARBA00023163"/>
    </source>
</evidence>
<organism evidence="6 7">
    <name type="scientific">Planktothrix serta PCC 8927</name>
    <dbReference type="NCBI Taxonomy" id="671068"/>
    <lineage>
        <taxon>Bacteria</taxon>
        <taxon>Bacillati</taxon>
        <taxon>Cyanobacteriota</taxon>
        <taxon>Cyanophyceae</taxon>
        <taxon>Oscillatoriophycideae</taxon>
        <taxon>Oscillatoriales</taxon>
        <taxon>Microcoleaceae</taxon>
        <taxon>Planktothrix</taxon>
    </lineage>
</organism>
<dbReference type="InterPro" id="IPR036388">
    <property type="entry name" value="WH-like_DNA-bd_sf"/>
</dbReference>
<dbReference type="InterPro" id="IPR005119">
    <property type="entry name" value="LysR_subst-bd"/>
</dbReference>
<evidence type="ECO:0000256" key="1">
    <source>
        <dbReference type="ARBA" id="ARBA00009437"/>
    </source>
</evidence>
<comment type="similarity">
    <text evidence="1">Belongs to the LysR transcriptional regulatory family.</text>
</comment>
<dbReference type="Pfam" id="PF03466">
    <property type="entry name" value="LysR_substrate"/>
    <property type="match status" value="1"/>
</dbReference>
<keyword evidence="2" id="KW-0805">Transcription regulation</keyword>
<dbReference type="GO" id="GO:0005829">
    <property type="term" value="C:cytosol"/>
    <property type="evidence" value="ECO:0007669"/>
    <property type="project" value="TreeGrafter"/>
</dbReference>
<evidence type="ECO:0000256" key="2">
    <source>
        <dbReference type="ARBA" id="ARBA00023015"/>
    </source>
</evidence>
<dbReference type="RefSeq" id="WP_083617137.1">
    <property type="nucleotide sequence ID" value="NZ_LR734827.1"/>
</dbReference>
<dbReference type="GO" id="GO:0003700">
    <property type="term" value="F:DNA-binding transcription factor activity"/>
    <property type="evidence" value="ECO:0007669"/>
    <property type="project" value="InterPro"/>
</dbReference>
<evidence type="ECO:0000313" key="7">
    <source>
        <dbReference type="Proteomes" id="UP000184550"/>
    </source>
</evidence>
<dbReference type="EMBL" id="CZCU02000168">
    <property type="protein sequence ID" value="VXD25564.1"/>
    <property type="molecule type" value="Genomic_DNA"/>
</dbReference>
<gene>
    <name evidence="6" type="primary">ntcB</name>
    <name evidence="6" type="ORF">PL8927_90002</name>
</gene>
<evidence type="ECO:0000256" key="3">
    <source>
        <dbReference type="ARBA" id="ARBA00023125"/>
    </source>
</evidence>
<dbReference type="PANTHER" id="PTHR30419:SF8">
    <property type="entry name" value="NITROGEN ASSIMILATION TRANSCRIPTIONAL ACTIVATOR-RELATED"/>
    <property type="match status" value="1"/>
</dbReference>
<dbReference type="PROSITE" id="PS50931">
    <property type="entry name" value="HTH_LYSR"/>
    <property type="match status" value="1"/>
</dbReference>
<proteinExistence type="inferred from homology"/>
<dbReference type="Pfam" id="PF00126">
    <property type="entry name" value="HTH_1"/>
    <property type="match status" value="1"/>
</dbReference>
<evidence type="ECO:0000259" key="5">
    <source>
        <dbReference type="PROSITE" id="PS50931"/>
    </source>
</evidence>
<dbReference type="InterPro" id="IPR050950">
    <property type="entry name" value="HTH-type_LysR_regulators"/>
</dbReference>
<dbReference type="Proteomes" id="UP000184550">
    <property type="component" value="Unassembled WGS sequence"/>
</dbReference>
<accession>A0A7Z9C452</accession>
<dbReference type="PRINTS" id="PR00039">
    <property type="entry name" value="HTHLYSR"/>
</dbReference>
<dbReference type="PANTHER" id="PTHR30419">
    <property type="entry name" value="HTH-TYPE TRANSCRIPTIONAL REGULATOR YBHD"/>
    <property type="match status" value="1"/>
</dbReference>
<keyword evidence="3" id="KW-0238">DNA-binding</keyword>
<sequence>MRLEQLQSFLSVAETGSFQQAARKCGVTQSTISRQVQGLEEELGLPLFHRTTQAKLTIGGERFWPYARKICQTWDSAKEELASLLAGKQPELCVAAIHSVCSSYLPPVLQKFCYAHPEVQLRVTSLGSDRALKVLKDGLVDIAIIMNNRSFTASAELLVDILYQEPIELLMASSHPLTQYSQVPWHELIRYPQVVFKDGYGMQRFVQEKFTQAGAKLNAVLELNTLDGFRGVIRQGELIALLPYSALIEARTDPTLAVRGLAPIPFGHPKTSLASSASSALIPTNGDTTWTREVVIVTTPDRMQIPPIAYFWQLVHDYIDRSIDSLNPQTPLLK</sequence>
<dbReference type="SUPFAM" id="SSF53850">
    <property type="entry name" value="Periplasmic binding protein-like II"/>
    <property type="match status" value="1"/>
</dbReference>
<reference evidence="6" key="1">
    <citation type="submission" date="2019-10" db="EMBL/GenBank/DDBJ databases">
        <authorList>
            <consortium name="Genoscope - CEA"/>
            <person name="William W."/>
        </authorList>
    </citation>
    <scope>NUCLEOTIDE SEQUENCE [LARGE SCALE GENOMIC DNA]</scope>
    <source>
        <strain evidence="6">BBR_PRJEB10992</strain>
    </source>
</reference>
<dbReference type="OrthoDB" id="119203at2"/>
<protein>
    <submittedName>
        <fullName evidence="6">Nitrogen assimilation transcriptional activator</fullName>
    </submittedName>
</protein>
<dbReference type="CDD" id="cd05466">
    <property type="entry name" value="PBP2_LTTR_substrate"/>
    <property type="match status" value="1"/>
</dbReference>
<feature type="domain" description="HTH lysR-type" evidence="5">
    <location>
        <begin position="1"/>
        <end position="57"/>
    </location>
</feature>
<name>A0A7Z9C452_9CYAN</name>
<dbReference type="SUPFAM" id="SSF46785">
    <property type="entry name" value="Winged helix' DNA-binding domain"/>
    <property type="match status" value="1"/>
</dbReference>